<keyword evidence="3" id="KW-1185">Reference proteome</keyword>
<dbReference type="Proteomes" id="UP000322667">
    <property type="component" value="Chromosome D02"/>
</dbReference>
<evidence type="ECO:0000256" key="1">
    <source>
        <dbReference type="SAM" id="MobiDB-lite"/>
    </source>
</evidence>
<organism evidence="2 3">
    <name type="scientific">Gossypium tomentosum</name>
    <name type="common">Hawaiian cotton</name>
    <name type="synonym">Gossypium sandvicense</name>
    <dbReference type="NCBI Taxonomy" id="34277"/>
    <lineage>
        <taxon>Eukaryota</taxon>
        <taxon>Viridiplantae</taxon>
        <taxon>Streptophyta</taxon>
        <taxon>Embryophyta</taxon>
        <taxon>Tracheophyta</taxon>
        <taxon>Spermatophyta</taxon>
        <taxon>Magnoliopsida</taxon>
        <taxon>eudicotyledons</taxon>
        <taxon>Gunneridae</taxon>
        <taxon>Pentapetalae</taxon>
        <taxon>rosids</taxon>
        <taxon>malvids</taxon>
        <taxon>Malvales</taxon>
        <taxon>Malvaceae</taxon>
        <taxon>Malvoideae</taxon>
        <taxon>Gossypium</taxon>
    </lineage>
</organism>
<protein>
    <submittedName>
        <fullName evidence="2">Uncharacterized protein</fullName>
    </submittedName>
</protein>
<dbReference type="AlphaFoldDB" id="A0A5D2LW44"/>
<reference evidence="2 3" key="1">
    <citation type="submission" date="2019-07" db="EMBL/GenBank/DDBJ databases">
        <title>WGS assembly of Gossypium tomentosum.</title>
        <authorList>
            <person name="Chen Z.J."/>
            <person name="Sreedasyam A."/>
            <person name="Ando A."/>
            <person name="Song Q."/>
            <person name="De L."/>
            <person name="Hulse-Kemp A."/>
            <person name="Ding M."/>
            <person name="Ye W."/>
            <person name="Kirkbride R."/>
            <person name="Jenkins J."/>
            <person name="Plott C."/>
            <person name="Lovell J."/>
            <person name="Lin Y.-M."/>
            <person name="Vaughn R."/>
            <person name="Liu B."/>
            <person name="Li W."/>
            <person name="Simpson S."/>
            <person name="Scheffler B."/>
            <person name="Saski C."/>
            <person name="Grover C."/>
            <person name="Hu G."/>
            <person name="Conover J."/>
            <person name="Carlson J."/>
            <person name="Shu S."/>
            <person name="Boston L."/>
            <person name="Williams M."/>
            <person name="Peterson D."/>
            <person name="Mcgee K."/>
            <person name="Jones D."/>
            <person name="Wendel J."/>
            <person name="Stelly D."/>
            <person name="Grimwood J."/>
            <person name="Schmutz J."/>
        </authorList>
    </citation>
    <scope>NUCLEOTIDE SEQUENCE [LARGE SCALE GENOMIC DNA]</scope>
    <source>
        <strain evidence="2">7179.01</strain>
    </source>
</reference>
<gene>
    <name evidence="2" type="ORF">ES332_D02G119800v1</name>
</gene>
<feature type="region of interest" description="Disordered" evidence="1">
    <location>
        <begin position="22"/>
        <end position="45"/>
    </location>
</feature>
<name>A0A5D2LW44_GOSTO</name>
<sequence>MVKSIRNGSVNQKNSAARFSTLKNIHTSQSEAQLTSNQNTQPPVALNPTLIFSISVDSRTRKTKNPQFLFRRSRRVGVSDYQGQAMRSLLKNAPV</sequence>
<accession>A0A5D2LW44</accession>
<feature type="compositionally biased region" description="Polar residues" evidence="1">
    <location>
        <begin position="22"/>
        <end position="42"/>
    </location>
</feature>
<proteinExistence type="predicted"/>
<evidence type="ECO:0000313" key="3">
    <source>
        <dbReference type="Proteomes" id="UP000322667"/>
    </source>
</evidence>
<evidence type="ECO:0000313" key="2">
    <source>
        <dbReference type="EMBL" id="TYH83255.1"/>
    </source>
</evidence>
<dbReference type="EMBL" id="CM017624">
    <property type="protein sequence ID" value="TYH83255.1"/>
    <property type="molecule type" value="Genomic_DNA"/>
</dbReference>